<reference evidence="1 2" key="1">
    <citation type="submission" date="2023-03" db="EMBL/GenBank/DDBJ databases">
        <title>High-quality genome of Scylla paramamosain provides insights in environmental adaptation.</title>
        <authorList>
            <person name="Zhang L."/>
        </authorList>
    </citation>
    <scope>NUCLEOTIDE SEQUENCE [LARGE SCALE GENOMIC DNA]</scope>
    <source>
        <strain evidence="1">LZ_2023a</strain>
        <tissue evidence="1">Muscle</tissue>
    </source>
</reference>
<dbReference type="Proteomes" id="UP001487740">
    <property type="component" value="Unassembled WGS sequence"/>
</dbReference>
<comment type="caution">
    <text evidence="1">The sequence shown here is derived from an EMBL/GenBank/DDBJ whole genome shotgun (WGS) entry which is preliminary data.</text>
</comment>
<gene>
    <name evidence="1" type="ORF">O3P69_003292</name>
</gene>
<evidence type="ECO:0000313" key="2">
    <source>
        <dbReference type="Proteomes" id="UP001487740"/>
    </source>
</evidence>
<protein>
    <submittedName>
        <fullName evidence="1">Uncharacterized protein</fullName>
    </submittedName>
</protein>
<dbReference type="AlphaFoldDB" id="A0AAW0UKY5"/>
<sequence>MAPGAERRWLITSLRPLTSLRRASLPPAADSPSLLLPCSPSPFPLLHPPFSIPSSDPFSTACTPALICGIAVSGGDDRTAFREPVASQDLLRRGIRYQRKEDVSYGGDEVFTLQGEHIHHVHFSVQQLVNGTTQTLCPRACWSKWD</sequence>
<dbReference type="EMBL" id="JARAKH010000010">
    <property type="protein sequence ID" value="KAK8400531.1"/>
    <property type="molecule type" value="Genomic_DNA"/>
</dbReference>
<accession>A0AAW0UKY5</accession>
<organism evidence="1 2">
    <name type="scientific">Scylla paramamosain</name>
    <name type="common">Mud crab</name>
    <dbReference type="NCBI Taxonomy" id="85552"/>
    <lineage>
        <taxon>Eukaryota</taxon>
        <taxon>Metazoa</taxon>
        <taxon>Ecdysozoa</taxon>
        <taxon>Arthropoda</taxon>
        <taxon>Crustacea</taxon>
        <taxon>Multicrustacea</taxon>
        <taxon>Malacostraca</taxon>
        <taxon>Eumalacostraca</taxon>
        <taxon>Eucarida</taxon>
        <taxon>Decapoda</taxon>
        <taxon>Pleocyemata</taxon>
        <taxon>Brachyura</taxon>
        <taxon>Eubrachyura</taxon>
        <taxon>Portunoidea</taxon>
        <taxon>Portunidae</taxon>
        <taxon>Portuninae</taxon>
        <taxon>Scylla</taxon>
    </lineage>
</organism>
<evidence type="ECO:0000313" key="1">
    <source>
        <dbReference type="EMBL" id="KAK8400531.1"/>
    </source>
</evidence>
<name>A0AAW0UKY5_SCYPA</name>
<proteinExistence type="predicted"/>
<keyword evidence="2" id="KW-1185">Reference proteome</keyword>